<dbReference type="Pfam" id="PF01566">
    <property type="entry name" value="Nramp"/>
    <property type="match status" value="1"/>
</dbReference>
<dbReference type="GO" id="GO:0046873">
    <property type="term" value="F:metal ion transmembrane transporter activity"/>
    <property type="evidence" value="ECO:0007669"/>
    <property type="project" value="InterPro"/>
</dbReference>
<dbReference type="STRING" id="1396821.SAMN05444515_11380"/>
<feature type="transmembrane region" description="Helical" evidence="5">
    <location>
        <begin position="405"/>
        <end position="424"/>
    </location>
</feature>
<organism evidence="6 7">
    <name type="scientific">Ectothiorhodospira marina</name>
    <dbReference type="NCBI Taxonomy" id="1396821"/>
    <lineage>
        <taxon>Bacteria</taxon>
        <taxon>Pseudomonadati</taxon>
        <taxon>Pseudomonadota</taxon>
        <taxon>Gammaproteobacteria</taxon>
        <taxon>Chromatiales</taxon>
        <taxon>Ectothiorhodospiraceae</taxon>
        <taxon>Ectothiorhodospira</taxon>
    </lineage>
</organism>
<evidence type="ECO:0000256" key="2">
    <source>
        <dbReference type="ARBA" id="ARBA00022692"/>
    </source>
</evidence>
<evidence type="ECO:0000256" key="4">
    <source>
        <dbReference type="ARBA" id="ARBA00023136"/>
    </source>
</evidence>
<feature type="transmembrane region" description="Helical" evidence="5">
    <location>
        <begin position="83"/>
        <end position="113"/>
    </location>
</feature>
<dbReference type="GO" id="GO:0016020">
    <property type="term" value="C:membrane"/>
    <property type="evidence" value="ECO:0007669"/>
    <property type="project" value="UniProtKB-SubCell"/>
</dbReference>
<dbReference type="InterPro" id="IPR001046">
    <property type="entry name" value="NRAMP_fam"/>
</dbReference>
<evidence type="ECO:0000256" key="1">
    <source>
        <dbReference type="ARBA" id="ARBA00004141"/>
    </source>
</evidence>
<keyword evidence="4 5" id="KW-0472">Membrane</keyword>
<gene>
    <name evidence="6" type="ORF">SAMN05444515_11380</name>
</gene>
<accession>A0A1H7P806</accession>
<feature type="transmembrane region" description="Helical" evidence="5">
    <location>
        <begin position="235"/>
        <end position="257"/>
    </location>
</feature>
<feature type="transmembrane region" description="Helical" evidence="5">
    <location>
        <begin position="150"/>
        <end position="168"/>
    </location>
</feature>
<evidence type="ECO:0000313" key="7">
    <source>
        <dbReference type="Proteomes" id="UP000199256"/>
    </source>
</evidence>
<dbReference type="OrthoDB" id="4858698at2"/>
<feature type="transmembrane region" description="Helical" evidence="5">
    <location>
        <begin position="338"/>
        <end position="358"/>
    </location>
</feature>
<feature type="transmembrane region" description="Helical" evidence="5">
    <location>
        <begin position="188"/>
        <end position="214"/>
    </location>
</feature>
<reference evidence="7" key="1">
    <citation type="submission" date="2016-10" db="EMBL/GenBank/DDBJ databases">
        <authorList>
            <person name="Varghese N."/>
            <person name="Submissions S."/>
        </authorList>
    </citation>
    <scope>NUCLEOTIDE SEQUENCE [LARGE SCALE GENOMIC DNA]</scope>
    <source>
        <strain evidence="7">DSM 241</strain>
    </source>
</reference>
<name>A0A1H7P806_9GAMM</name>
<feature type="transmembrane region" description="Helical" evidence="5">
    <location>
        <begin position="365"/>
        <end position="385"/>
    </location>
</feature>
<comment type="subcellular location">
    <subcellularLocation>
        <location evidence="1">Membrane</location>
        <topology evidence="1">Multi-pass membrane protein</topology>
    </subcellularLocation>
</comment>
<feature type="transmembrane region" description="Helical" evidence="5">
    <location>
        <begin position="119"/>
        <end position="138"/>
    </location>
</feature>
<sequence>MNHTLRPGLLRHAIGPGLLMAGAAIGVSHLVQSTRAGAEYGLLLLPVVLLACLFKYPFLEFGPRYAAATGENLLIGYRRLGRWALALFALVTLGTMFIIQAVVTVVTAGLFGVVFGMEASPATLSAWIMGGCLILLGIGNYRGVDLGMKVIMGALTLSTLATVALAFGEAPDWSTLSGIAQAPQVWSAAGVAFLLALLGWMPIPLDVAVWHSLWTLERSRETGTRPSLGQSLTDFRIGFTAATLLALAFLLLGALTLHGSGQGLADSAVGFAAQLVDLYAGALGEWSRPLIAVAALTTMFSTTLAVTDAYPRVITALIQAARADERGVVPGPPDNHRWPYVLSLVVVLGGALTLIHLAGERFTTFVDLATTISFLSAPILAWLTLRVVTDAHMPAAARPGPVLLGLAWVGLFFLIAFSLVWAGWRILG</sequence>
<dbReference type="EMBL" id="FOAA01000013">
    <property type="protein sequence ID" value="SEL31921.1"/>
    <property type="molecule type" value="Genomic_DNA"/>
</dbReference>
<feature type="transmembrane region" description="Helical" evidence="5">
    <location>
        <begin position="43"/>
        <end position="62"/>
    </location>
</feature>
<keyword evidence="2 5" id="KW-0812">Transmembrane</keyword>
<dbReference type="AlphaFoldDB" id="A0A1H7P806"/>
<keyword evidence="7" id="KW-1185">Reference proteome</keyword>
<proteinExistence type="predicted"/>
<evidence type="ECO:0000313" key="6">
    <source>
        <dbReference type="EMBL" id="SEL31921.1"/>
    </source>
</evidence>
<dbReference type="RefSeq" id="WP_090254528.1">
    <property type="nucleotide sequence ID" value="NZ_FOAA01000013.1"/>
</dbReference>
<protein>
    <submittedName>
        <fullName evidence="6">Mn2+ and Fe2+ transporters of the NRAMP family</fullName>
    </submittedName>
</protein>
<keyword evidence="3 5" id="KW-1133">Transmembrane helix</keyword>
<dbReference type="Proteomes" id="UP000199256">
    <property type="component" value="Unassembled WGS sequence"/>
</dbReference>
<evidence type="ECO:0000256" key="5">
    <source>
        <dbReference type="SAM" id="Phobius"/>
    </source>
</evidence>
<evidence type="ECO:0000256" key="3">
    <source>
        <dbReference type="ARBA" id="ARBA00022989"/>
    </source>
</evidence>
<feature type="transmembrane region" description="Helical" evidence="5">
    <location>
        <begin position="12"/>
        <end position="31"/>
    </location>
</feature>